<evidence type="ECO:0000313" key="2">
    <source>
        <dbReference type="Proteomes" id="UP000182888"/>
    </source>
</evidence>
<dbReference type="EMBL" id="CCND01000020">
    <property type="protein sequence ID" value="CDX59799.1"/>
    <property type="molecule type" value="Genomic_DNA"/>
</dbReference>
<sequence length="71" mass="8039">MVSRGPSFHYGTNDEPDYTLLGLTKACRADRRMHAARARGCAKISRTRTPRREIVGDEHQCYATSSLWLAE</sequence>
<accession>A0A0K2W224</accession>
<dbReference type="AlphaFoldDB" id="A0A0K2W224"/>
<gene>
    <name evidence="1" type="ORF">MPL1032_270125</name>
</gene>
<dbReference type="Proteomes" id="UP000182888">
    <property type="component" value="Unassembled WGS sequence"/>
</dbReference>
<proteinExistence type="predicted"/>
<organism evidence="1 2">
    <name type="scientific">Mesorhizobium plurifarium</name>
    <dbReference type="NCBI Taxonomy" id="69974"/>
    <lineage>
        <taxon>Bacteria</taxon>
        <taxon>Pseudomonadati</taxon>
        <taxon>Pseudomonadota</taxon>
        <taxon>Alphaproteobacteria</taxon>
        <taxon>Hyphomicrobiales</taxon>
        <taxon>Phyllobacteriaceae</taxon>
        <taxon>Mesorhizobium</taxon>
    </lineage>
</organism>
<reference evidence="2" key="1">
    <citation type="submission" date="2014-08" db="EMBL/GenBank/DDBJ databases">
        <authorList>
            <person name="Edwards T."/>
        </authorList>
    </citation>
    <scope>NUCLEOTIDE SEQUENCE [LARGE SCALE GENOMIC DNA]</scope>
</reference>
<protein>
    <submittedName>
        <fullName evidence="1">Uncharacterized protein</fullName>
    </submittedName>
</protein>
<name>A0A0K2W224_MESPL</name>
<evidence type="ECO:0000313" key="1">
    <source>
        <dbReference type="EMBL" id="CDX59799.1"/>
    </source>
</evidence>